<dbReference type="AlphaFoldDB" id="A0A1Y2GDS5"/>
<sequence>MFLSAFPLLNMCLSGKQETLGKMQRDVGTFLEIHAAQCQCCTPRPTELRNVIIHKARRGVQTPEQTGNRSADLLFLGICAVVNNNTLLIDTLEICSNIHGQKNGNTRAYENYDYFTHKFVKAESISQSLLPRALNSANEETSLLSTWT</sequence>
<keyword evidence="2" id="KW-1185">Reference proteome</keyword>
<protein>
    <submittedName>
        <fullName evidence="1">Uncharacterized protein</fullName>
    </submittedName>
</protein>
<name>A0A1Y2GDS5_9FUNG</name>
<gene>
    <name evidence="1" type="ORF">BCR41DRAFT_373399</name>
</gene>
<proteinExistence type="predicted"/>
<evidence type="ECO:0000313" key="2">
    <source>
        <dbReference type="Proteomes" id="UP000193648"/>
    </source>
</evidence>
<organism evidence="1 2">
    <name type="scientific">Lobosporangium transversale</name>
    <dbReference type="NCBI Taxonomy" id="64571"/>
    <lineage>
        <taxon>Eukaryota</taxon>
        <taxon>Fungi</taxon>
        <taxon>Fungi incertae sedis</taxon>
        <taxon>Mucoromycota</taxon>
        <taxon>Mortierellomycotina</taxon>
        <taxon>Mortierellomycetes</taxon>
        <taxon>Mortierellales</taxon>
        <taxon>Mortierellaceae</taxon>
        <taxon>Lobosporangium</taxon>
    </lineage>
</organism>
<dbReference type="InParanoid" id="A0A1Y2GDS5"/>
<reference evidence="1 2" key="1">
    <citation type="submission" date="2016-07" db="EMBL/GenBank/DDBJ databases">
        <title>Pervasive Adenine N6-methylation of Active Genes in Fungi.</title>
        <authorList>
            <consortium name="DOE Joint Genome Institute"/>
            <person name="Mondo S.J."/>
            <person name="Dannebaum R.O."/>
            <person name="Kuo R.C."/>
            <person name="Labutti K."/>
            <person name="Haridas S."/>
            <person name="Kuo A."/>
            <person name="Salamov A."/>
            <person name="Ahrendt S.R."/>
            <person name="Lipzen A."/>
            <person name="Sullivan W."/>
            <person name="Andreopoulos W.B."/>
            <person name="Clum A."/>
            <person name="Lindquist E."/>
            <person name="Daum C."/>
            <person name="Ramamoorthy G.K."/>
            <person name="Gryganskyi A."/>
            <person name="Culley D."/>
            <person name="Magnuson J.K."/>
            <person name="James T.Y."/>
            <person name="O'Malley M.A."/>
            <person name="Stajich J.E."/>
            <person name="Spatafora J.W."/>
            <person name="Visel A."/>
            <person name="Grigoriev I.V."/>
        </authorList>
    </citation>
    <scope>NUCLEOTIDE SEQUENCE [LARGE SCALE GENOMIC DNA]</scope>
    <source>
        <strain evidence="1 2">NRRL 3116</strain>
    </source>
</reference>
<evidence type="ECO:0000313" key="1">
    <source>
        <dbReference type="EMBL" id="ORZ08013.1"/>
    </source>
</evidence>
<dbReference type="Proteomes" id="UP000193648">
    <property type="component" value="Unassembled WGS sequence"/>
</dbReference>
<comment type="caution">
    <text evidence="1">The sequence shown here is derived from an EMBL/GenBank/DDBJ whole genome shotgun (WGS) entry which is preliminary data.</text>
</comment>
<dbReference type="RefSeq" id="XP_021878247.1">
    <property type="nucleotide sequence ID" value="XM_022026773.1"/>
</dbReference>
<dbReference type="EMBL" id="MCFF01000039">
    <property type="protein sequence ID" value="ORZ08013.1"/>
    <property type="molecule type" value="Genomic_DNA"/>
</dbReference>
<dbReference type="GeneID" id="33568616"/>
<accession>A0A1Y2GDS5</accession>